<dbReference type="AlphaFoldDB" id="A0A0E3BYT0"/>
<accession>A0A0E3BYT0</accession>
<evidence type="ECO:0008006" key="3">
    <source>
        <dbReference type="Google" id="ProtNLM"/>
    </source>
</evidence>
<dbReference type="Gene3D" id="3.40.190.150">
    <property type="entry name" value="Bordetella uptake gene, domain 1"/>
    <property type="match status" value="1"/>
</dbReference>
<dbReference type="Proteomes" id="UP000029549">
    <property type="component" value="Unassembled WGS sequence"/>
</dbReference>
<reference evidence="1 2" key="1">
    <citation type="submission" date="2013-09" db="EMBL/GenBank/DDBJ databases">
        <title>High correlation between genotypes and phenotypes of environmental bacteria Comamonas testosteroni strains.</title>
        <authorList>
            <person name="Liu L."/>
            <person name="Zhu W."/>
            <person name="Xia X."/>
            <person name="Xu B."/>
            <person name="Luo M."/>
            <person name="Wang G."/>
        </authorList>
    </citation>
    <scope>NUCLEOTIDE SEQUENCE [LARGE SCALE GENOMIC DNA]</scope>
    <source>
        <strain evidence="1 2">DF2</strain>
    </source>
</reference>
<dbReference type="InterPro" id="IPR042100">
    <property type="entry name" value="Bug_dom1"/>
</dbReference>
<protein>
    <recommendedName>
        <fullName evidence="3">Tripartite tricarboxylate transporter family receptor</fullName>
    </recommendedName>
</protein>
<name>A0A0E3BYT0_9BURK</name>
<organism evidence="1 2">
    <name type="scientific">Comamonas thiooxydans</name>
    <dbReference type="NCBI Taxonomy" id="363952"/>
    <lineage>
        <taxon>Bacteria</taxon>
        <taxon>Pseudomonadati</taxon>
        <taxon>Pseudomonadota</taxon>
        <taxon>Betaproteobacteria</taxon>
        <taxon>Burkholderiales</taxon>
        <taxon>Comamonadaceae</taxon>
        <taxon>Comamonas</taxon>
    </lineage>
</organism>
<evidence type="ECO:0000313" key="1">
    <source>
        <dbReference type="EMBL" id="KGH09926.1"/>
    </source>
</evidence>
<keyword evidence="2" id="KW-1185">Reference proteome</keyword>
<comment type="caution">
    <text evidence="1">The sequence shown here is derived from an EMBL/GenBank/DDBJ whole genome shotgun (WGS) entry which is preliminary data.</text>
</comment>
<dbReference type="EMBL" id="AWTP01000119">
    <property type="protein sequence ID" value="KGH09926.1"/>
    <property type="molecule type" value="Genomic_DNA"/>
</dbReference>
<sequence length="78" mass="8787">MATKSIYGFWATRDLPAAEFAHLSDALRKVTELPDVKQRLETLGMQPTWESPATFAQNIEEELKQTRAVLTRAGVQPE</sequence>
<gene>
    <name evidence="1" type="ORF">P608_16235</name>
</gene>
<proteinExistence type="predicted"/>
<evidence type="ECO:0000313" key="2">
    <source>
        <dbReference type="Proteomes" id="UP000029549"/>
    </source>
</evidence>
<dbReference type="RefSeq" id="WP_034396685.1">
    <property type="nucleotide sequence ID" value="NZ_AWTM01000089.1"/>
</dbReference>